<evidence type="ECO:0000313" key="2">
    <source>
        <dbReference type="Proteomes" id="UP000324629"/>
    </source>
</evidence>
<dbReference type="AlphaFoldDB" id="A0A5J4P0G2"/>
<evidence type="ECO:0008006" key="3">
    <source>
        <dbReference type="Google" id="ProtNLM"/>
    </source>
</evidence>
<dbReference type="EMBL" id="QNGE01000256">
    <property type="protein sequence ID" value="KAA3681199.1"/>
    <property type="molecule type" value="Genomic_DNA"/>
</dbReference>
<dbReference type="SUPFAM" id="SSF56672">
    <property type="entry name" value="DNA/RNA polymerases"/>
    <property type="match status" value="1"/>
</dbReference>
<name>A0A5J4P0G2_9TREM</name>
<dbReference type="InterPro" id="IPR043128">
    <property type="entry name" value="Rev_trsase/Diguanyl_cyclase"/>
</dbReference>
<dbReference type="Gene3D" id="3.30.70.270">
    <property type="match status" value="1"/>
</dbReference>
<sequence>MIPPTDVTTLQSHLGMINYYNSFVSDTHMHRTPSNNLLLCNSQWNWMPEFRNAFDSIRSISSSPLLLTDYDPSFDIIAATDESKYGIAAVILHRF</sequence>
<keyword evidence="2" id="KW-1185">Reference proteome</keyword>
<dbReference type="InterPro" id="IPR043502">
    <property type="entry name" value="DNA/RNA_pol_sf"/>
</dbReference>
<organism evidence="1 2">
    <name type="scientific">Paragonimus westermani</name>
    <dbReference type="NCBI Taxonomy" id="34504"/>
    <lineage>
        <taxon>Eukaryota</taxon>
        <taxon>Metazoa</taxon>
        <taxon>Spiralia</taxon>
        <taxon>Lophotrochozoa</taxon>
        <taxon>Platyhelminthes</taxon>
        <taxon>Trematoda</taxon>
        <taxon>Digenea</taxon>
        <taxon>Plagiorchiida</taxon>
        <taxon>Troglotremata</taxon>
        <taxon>Troglotrematidae</taxon>
        <taxon>Paragonimus</taxon>
    </lineage>
</organism>
<dbReference type="Proteomes" id="UP000324629">
    <property type="component" value="Unassembled WGS sequence"/>
</dbReference>
<reference evidence="1 2" key="1">
    <citation type="journal article" date="2019" name="Gigascience">
        <title>Whole-genome sequence of the oriental lung fluke Paragonimus westermani.</title>
        <authorList>
            <person name="Oey H."/>
            <person name="Zakrzewski M."/>
            <person name="Narain K."/>
            <person name="Devi K.R."/>
            <person name="Agatsuma T."/>
            <person name="Nawaratna S."/>
            <person name="Gobert G.N."/>
            <person name="Jones M.K."/>
            <person name="Ragan M.A."/>
            <person name="McManus D.P."/>
            <person name="Krause L."/>
        </authorList>
    </citation>
    <scope>NUCLEOTIDE SEQUENCE [LARGE SCALE GENOMIC DNA]</scope>
    <source>
        <strain evidence="1 2">IND2009</strain>
    </source>
</reference>
<proteinExistence type="predicted"/>
<protein>
    <recommendedName>
        <fullName evidence="3">Reverse transcriptase/retrotransposon-derived protein RNase H-like domain-containing protein</fullName>
    </recommendedName>
</protein>
<accession>A0A5J4P0G2</accession>
<dbReference type="InterPro" id="IPR050951">
    <property type="entry name" value="Retrovirus_Pol_polyprotein"/>
</dbReference>
<dbReference type="PANTHER" id="PTHR37984">
    <property type="entry name" value="PROTEIN CBG26694"/>
    <property type="match status" value="1"/>
</dbReference>
<evidence type="ECO:0000313" key="1">
    <source>
        <dbReference type="EMBL" id="KAA3681199.1"/>
    </source>
</evidence>
<gene>
    <name evidence="1" type="ORF">DEA37_0007839</name>
</gene>
<dbReference type="PANTHER" id="PTHR37984:SF5">
    <property type="entry name" value="PROTEIN NYNRIN-LIKE"/>
    <property type="match status" value="1"/>
</dbReference>
<comment type="caution">
    <text evidence="1">The sequence shown here is derived from an EMBL/GenBank/DDBJ whole genome shotgun (WGS) entry which is preliminary data.</text>
</comment>